<keyword evidence="4" id="KW-1185">Reference proteome</keyword>
<dbReference type="Proteomes" id="UP000198412">
    <property type="component" value="Unassembled WGS sequence"/>
</dbReference>
<name>A0A238YD25_9FLAO</name>
<gene>
    <name evidence="3" type="ORF">SAMN04488111_2495</name>
</gene>
<evidence type="ECO:0000259" key="2">
    <source>
        <dbReference type="Pfam" id="PF18862"/>
    </source>
</evidence>
<feature type="domain" description="ApeA N-terminal" evidence="2">
    <location>
        <begin position="6"/>
        <end position="251"/>
    </location>
</feature>
<evidence type="ECO:0000259" key="1">
    <source>
        <dbReference type="Pfam" id="PF18739"/>
    </source>
</evidence>
<evidence type="ECO:0000313" key="4">
    <source>
        <dbReference type="Proteomes" id="UP000198412"/>
    </source>
</evidence>
<dbReference type="InterPro" id="IPR041229">
    <property type="entry name" value="HEPN_Apea"/>
</dbReference>
<dbReference type="AlphaFoldDB" id="A0A238YD25"/>
<dbReference type="Pfam" id="PF18862">
    <property type="entry name" value="ApeA_NTD1"/>
    <property type="match status" value="1"/>
</dbReference>
<proteinExistence type="predicted"/>
<evidence type="ECO:0000313" key="3">
    <source>
        <dbReference type="EMBL" id="SNR69115.1"/>
    </source>
</evidence>
<dbReference type="InterPro" id="IPR041223">
    <property type="entry name" value="ApeA_NTD"/>
</dbReference>
<dbReference type="Pfam" id="PF18739">
    <property type="entry name" value="HEPN_Apea"/>
    <property type="match status" value="1"/>
</dbReference>
<dbReference type="RefSeq" id="WP_089378779.1">
    <property type="nucleotide sequence ID" value="NZ_FZNX01000004.1"/>
</dbReference>
<organism evidence="3 4">
    <name type="scientific">Lutibacter flavus</name>
    <dbReference type="NCBI Taxonomy" id="691689"/>
    <lineage>
        <taxon>Bacteria</taxon>
        <taxon>Pseudomonadati</taxon>
        <taxon>Bacteroidota</taxon>
        <taxon>Flavobacteriia</taxon>
        <taxon>Flavobacteriales</taxon>
        <taxon>Flavobacteriaceae</taxon>
        <taxon>Lutibacter</taxon>
    </lineage>
</organism>
<dbReference type="OrthoDB" id="1397981at2"/>
<accession>A0A238YD25</accession>
<protein>
    <submittedName>
        <fullName evidence="3">Uncharacterized protein</fullName>
    </submittedName>
</protein>
<sequence length="411" mass="48069">MFKENKYYGEVFLQSDEANKCFCLLELIDDKVYITTNLTIKNTASLIPIIYGEFTSLGHLTFVNCLIRNSSTGMIETLTYQPKYTFVSGHHPIDPIGLKIKHFQIDNSAIVNWIRGMHLYNSIEQKLEKQEDIKLSTNINENLNITVTKSTTHTSNQEFFRMDNVGYVTFKSTIEVSILEAIELYNTFQKLFYFIYGKSAQFKSFSFQCLGCGYWASLYYKNDYTKNNISSYINIDYWKIKDEFSNIIKHWFTNKDVAYCSDIIIENLLSIKTSHSRRFTNSYAAFEAFSSIFGNKHKNPSAEKYFFEHKDLLIEITNIPEKDIKGYIKKIVRNRDYLVHRNNTKNNIFSQFELLYISLLLDYIVGIGLMKQMEVSNKIIQLIISKAKSTFQDMQAVNKILNQDLLYEKKE</sequence>
<dbReference type="EMBL" id="FZNX01000004">
    <property type="protein sequence ID" value="SNR69115.1"/>
    <property type="molecule type" value="Genomic_DNA"/>
</dbReference>
<reference evidence="4" key="1">
    <citation type="submission" date="2017-06" db="EMBL/GenBank/DDBJ databases">
        <authorList>
            <person name="Varghese N."/>
            <person name="Submissions S."/>
        </authorList>
    </citation>
    <scope>NUCLEOTIDE SEQUENCE [LARGE SCALE GENOMIC DNA]</scope>
    <source>
        <strain evidence="4">DSM 27993</strain>
    </source>
</reference>
<feature type="domain" description="Apea-like HEPN" evidence="1">
    <location>
        <begin position="316"/>
        <end position="377"/>
    </location>
</feature>